<evidence type="ECO:0000256" key="2">
    <source>
        <dbReference type="ARBA" id="ARBA00023315"/>
    </source>
</evidence>
<sequence length="260" mass="28975">MVQTTLAGWLNMSQPQSEKHNGISQSSAATANEPMKPKASAEKNIMTEKEDYCAKETTTNATGVTYTSLQNRPVDSTIELPPNVDLVRITVDTLPSFRRMTSLLLPVPYPDKFYNDILTDEVASRISMVAIWTDATTQASRVVAGVRCRLISHPAQTDPNPSLYISTLTTLAPFRGMKLARALLRQVTARAIHEYGVGTVTAHVWETNEQARKWYEKVGFKELSYNPEYYRKLKPGGAYLLERKVGPGDLLDLHSVENEA</sequence>
<gene>
    <name evidence="5" type="ORF">PV09_07750</name>
</gene>
<dbReference type="InterPro" id="IPR051556">
    <property type="entry name" value="N-term/lysine_N-AcTrnsfr"/>
</dbReference>
<dbReference type="GO" id="GO:0007064">
    <property type="term" value="P:mitotic sister chromatid cohesion"/>
    <property type="evidence" value="ECO:0007669"/>
    <property type="project" value="TreeGrafter"/>
</dbReference>
<dbReference type="PANTHER" id="PTHR42919:SF8">
    <property type="entry name" value="N-ALPHA-ACETYLTRANSFERASE 50"/>
    <property type="match status" value="1"/>
</dbReference>
<feature type="region of interest" description="Disordered" evidence="3">
    <location>
        <begin position="1"/>
        <end position="39"/>
    </location>
</feature>
<protein>
    <recommendedName>
        <fullName evidence="4">N-acetyltransferase domain-containing protein</fullName>
    </recommendedName>
</protein>
<proteinExistence type="predicted"/>
<dbReference type="PANTHER" id="PTHR42919">
    <property type="entry name" value="N-ALPHA-ACETYLTRANSFERASE"/>
    <property type="match status" value="1"/>
</dbReference>
<dbReference type="Gene3D" id="3.40.630.30">
    <property type="match status" value="1"/>
</dbReference>
<dbReference type="HOGENOM" id="CLU_013985_5_1_1"/>
<dbReference type="CDD" id="cd04301">
    <property type="entry name" value="NAT_SF"/>
    <property type="match status" value="1"/>
</dbReference>
<dbReference type="EMBL" id="KN847560">
    <property type="protein sequence ID" value="KIW00769.1"/>
    <property type="molecule type" value="Genomic_DNA"/>
</dbReference>
<dbReference type="OrthoDB" id="47374at2759"/>
<organism evidence="5 6">
    <name type="scientific">Verruconis gallopava</name>
    <dbReference type="NCBI Taxonomy" id="253628"/>
    <lineage>
        <taxon>Eukaryota</taxon>
        <taxon>Fungi</taxon>
        <taxon>Dikarya</taxon>
        <taxon>Ascomycota</taxon>
        <taxon>Pezizomycotina</taxon>
        <taxon>Dothideomycetes</taxon>
        <taxon>Pleosporomycetidae</taxon>
        <taxon>Venturiales</taxon>
        <taxon>Sympoventuriaceae</taxon>
        <taxon>Verruconis</taxon>
    </lineage>
</organism>
<dbReference type="InterPro" id="IPR000182">
    <property type="entry name" value="GNAT_dom"/>
</dbReference>
<dbReference type="InterPro" id="IPR016181">
    <property type="entry name" value="Acyl_CoA_acyltransferase"/>
</dbReference>
<keyword evidence="1" id="KW-0808">Transferase</keyword>
<dbReference type="AlphaFoldDB" id="A0A0D2ANQ5"/>
<keyword evidence="2" id="KW-0012">Acyltransferase</keyword>
<evidence type="ECO:0000256" key="3">
    <source>
        <dbReference type="SAM" id="MobiDB-lite"/>
    </source>
</evidence>
<feature type="compositionally biased region" description="Polar residues" evidence="3">
    <location>
        <begin position="1"/>
        <end position="30"/>
    </location>
</feature>
<evidence type="ECO:0000313" key="6">
    <source>
        <dbReference type="Proteomes" id="UP000053259"/>
    </source>
</evidence>
<accession>A0A0D2ANQ5</accession>
<dbReference type="InParanoid" id="A0A0D2ANQ5"/>
<evidence type="ECO:0000313" key="5">
    <source>
        <dbReference type="EMBL" id="KIW00769.1"/>
    </source>
</evidence>
<name>A0A0D2ANQ5_9PEZI</name>
<dbReference type="SUPFAM" id="SSF55729">
    <property type="entry name" value="Acyl-CoA N-acyltransferases (Nat)"/>
    <property type="match status" value="1"/>
</dbReference>
<dbReference type="GO" id="GO:0031415">
    <property type="term" value="C:NatA complex"/>
    <property type="evidence" value="ECO:0007669"/>
    <property type="project" value="TreeGrafter"/>
</dbReference>
<dbReference type="PROSITE" id="PS51186">
    <property type="entry name" value="GNAT"/>
    <property type="match status" value="1"/>
</dbReference>
<dbReference type="VEuPathDB" id="FungiDB:PV09_07750"/>
<dbReference type="GeneID" id="27315723"/>
<reference evidence="5 6" key="1">
    <citation type="submission" date="2015-01" db="EMBL/GenBank/DDBJ databases">
        <title>The Genome Sequence of Ochroconis gallopava CBS43764.</title>
        <authorList>
            <consortium name="The Broad Institute Genomics Platform"/>
            <person name="Cuomo C."/>
            <person name="de Hoog S."/>
            <person name="Gorbushina A."/>
            <person name="Stielow B."/>
            <person name="Teixiera M."/>
            <person name="Abouelleil A."/>
            <person name="Chapman S.B."/>
            <person name="Priest M."/>
            <person name="Young S.K."/>
            <person name="Wortman J."/>
            <person name="Nusbaum C."/>
            <person name="Birren B."/>
        </authorList>
    </citation>
    <scope>NUCLEOTIDE SEQUENCE [LARGE SCALE GENOMIC DNA]</scope>
    <source>
        <strain evidence="5 6">CBS 43764</strain>
    </source>
</reference>
<dbReference type="Pfam" id="PF00583">
    <property type="entry name" value="Acetyltransf_1"/>
    <property type="match status" value="1"/>
</dbReference>
<dbReference type="RefSeq" id="XP_016210638.1">
    <property type="nucleotide sequence ID" value="XM_016361559.1"/>
</dbReference>
<evidence type="ECO:0000259" key="4">
    <source>
        <dbReference type="PROSITE" id="PS51186"/>
    </source>
</evidence>
<dbReference type="GO" id="GO:0016747">
    <property type="term" value="F:acyltransferase activity, transferring groups other than amino-acyl groups"/>
    <property type="evidence" value="ECO:0007669"/>
    <property type="project" value="InterPro"/>
</dbReference>
<feature type="domain" description="N-acetyltransferase" evidence="4">
    <location>
        <begin position="84"/>
        <end position="246"/>
    </location>
</feature>
<dbReference type="STRING" id="253628.A0A0D2ANQ5"/>
<evidence type="ECO:0000256" key="1">
    <source>
        <dbReference type="ARBA" id="ARBA00022679"/>
    </source>
</evidence>
<keyword evidence="6" id="KW-1185">Reference proteome</keyword>
<dbReference type="Proteomes" id="UP000053259">
    <property type="component" value="Unassembled WGS sequence"/>
</dbReference>